<name>A0A371P091_9BACL</name>
<proteinExistence type="predicted"/>
<dbReference type="InterPro" id="IPR046078">
    <property type="entry name" value="DUF6096"/>
</dbReference>
<dbReference type="AlphaFoldDB" id="A0A371P091"/>
<sequence length="119" mass="13108">MYATLTIGGTDYKMRLGAAHIMELEKHLGGRNPLDILMNVEKGALPPLTDTLRILHASMQQFQHGVSFADAMRLYDQYVADGGSYIELIPSLIEVFRVSGFFREAPAAAPAEKAKKANK</sequence>
<evidence type="ECO:0000313" key="1">
    <source>
        <dbReference type="EMBL" id="REK69343.1"/>
    </source>
</evidence>
<protein>
    <submittedName>
        <fullName evidence="1">Uncharacterized protein</fullName>
    </submittedName>
</protein>
<reference evidence="1 2" key="1">
    <citation type="submission" date="2018-08" db="EMBL/GenBank/DDBJ databases">
        <title>Paenibacillus sp. M4BSY-1, whole genome shotgun sequence.</title>
        <authorList>
            <person name="Tuo L."/>
        </authorList>
    </citation>
    <scope>NUCLEOTIDE SEQUENCE [LARGE SCALE GENOMIC DNA]</scope>
    <source>
        <strain evidence="1 2">M4BSY-1</strain>
    </source>
</reference>
<dbReference type="EMBL" id="QUBQ01000008">
    <property type="protein sequence ID" value="REK69343.1"/>
    <property type="molecule type" value="Genomic_DNA"/>
</dbReference>
<organism evidence="1 2">
    <name type="scientific">Paenibacillus paeoniae</name>
    <dbReference type="NCBI Taxonomy" id="2292705"/>
    <lineage>
        <taxon>Bacteria</taxon>
        <taxon>Bacillati</taxon>
        <taxon>Bacillota</taxon>
        <taxon>Bacilli</taxon>
        <taxon>Bacillales</taxon>
        <taxon>Paenibacillaceae</taxon>
        <taxon>Paenibacillus</taxon>
    </lineage>
</organism>
<dbReference type="Proteomes" id="UP000261905">
    <property type="component" value="Unassembled WGS sequence"/>
</dbReference>
<evidence type="ECO:0000313" key="2">
    <source>
        <dbReference type="Proteomes" id="UP000261905"/>
    </source>
</evidence>
<comment type="caution">
    <text evidence="1">The sequence shown here is derived from an EMBL/GenBank/DDBJ whole genome shotgun (WGS) entry which is preliminary data.</text>
</comment>
<dbReference type="RefSeq" id="WP_116049894.1">
    <property type="nucleotide sequence ID" value="NZ_QUBQ01000008.1"/>
</dbReference>
<dbReference type="OrthoDB" id="1708054at2"/>
<keyword evidence="2" id="KW-1185">Reference proteome</keyword>
<gene>
    <name evidence="1" type="ORF">DX130_24595</name>
</gene>
<dbReference type="Pfam" id="PF19591">
    <property type="entry name" value="DUF6096"/>
    <property type="match status" value="1"/>
</dbReference>
<accession>A0A371P091</accession>